<dbReference type="CDD" id="cd17923">
    <property type="entry name" value="DEXHc_Hrq1-like"/>
    <property type="match status" value="1"/>
</dbReference>
<keyword evidence="5" id="KW-0347">Helicase</keyword>
<dbReference type="CDD" id="cd18797">
    <property type="entry name" value="SF2_C_Hrq"/>
    <property type="match status" value="1"/>
</dbReference>
<dbReference type="GO" id="GO:0016787">
    <property type="term" value="F:hydrolase activity"/>
    <property type="evidence" value="ECO:0007669"/>
    <property type="project" value="UniProtKB-KW"/>
</dbReference>
<dbReference type="Pfam" id="PF22982">
    <property type="entry name" value="WHD_HRQ1"/>
    <property type="match status" value="1"/>
</dbReference>
<comment type="caution">
    <text evidence="5">The sequence shown here is derived from an EMBL/GenBank/DDBJ whole genome shotgun (WGS) entry which is preliminary data.</text>
</comment>
<accession>A0ABW4YQ23</accession>
<dbReference type="PROSITE" id="PS51194">
    <property type="entry name" value="HELICASE_CTER"/>
    <property type="match status" value="1"/>
</dbReference>
<name>A0ABW4YQ23_9BACL</name>
<dbReference type="InterPro" id="IPR027417">
    <property type="entry name" value="P-loop_NTPase"/>
</dbReference>
<dbReference type="PANTHER" id="PTHR47957">
    <property type="entry name" value="ATP-DEPENDENT HELICASE HRQ1"/>
    <property type="match status" value="1"/>
</dbReference>
<dbReference type="SMART" id="SM00487">
    <property type="entry name" value="DEXDc"/>
    <property type="match status" value="1"/>
</dbReference>
<evidence type="ECO:0000259" key="4">
    <source>
        <dbReference type="PROSITE" id="PS51194"/>
    </source>
</evidence>
<dbReference type="InterPro" id="IPR011545">
    <property type="entry name" value="DEAD/DEAH_box_helicase_dom"/>
</dbReference>
<sequence length="763" mass="86339">MNEWTGRSESLQDWLEELRQDNEIMSNIAHWRVIPPREAVVSPLPEQLHPKLQQALINRGMEQLYSHQFASFQAATAGSHVVTVTPTASGKTLCYNLPVLQSILQNDEARALYLFPTKALAQDQVAELHQFIEAMEADIKTDTYDGDTPPQVRAVIRNSGHIVVTNPDMLHAAILPHHTKWIKLFENLKYIVIDEVHAYRGVFGSHVANVIRRLLRICHFYGSNPQFICASATIDNPQQHAERLVGRSMTLVNNNGAPMGEKHFIFYNPPVVNKQLGIRRSSILETRKLATKLLEQGVQTIVFARSRVRVELLLTYLQDSIRHKLHKGTIRGYRGGYLPKLRREIEAGLRSGEIKGVVSTNALELGIDIGQLQACVLQGYPGTVASTWQQSGRAGRRQESSVTFMVASSNPLDQYIVQNPDFFFNRPAEQALIEPDNLLILIDHVKCAAYELPFVKGEQFGAERLEDMMEFLVEEKVLHASGDRWFWMDQSFPANHISLRTAAAENFVVIDVSNRNQVIGEVDRFSAPTLIHEEAIYLHDGLQYQVEKLDYEEKKAYVRRVDVDYYTDANLAVDLKVLHIDRERIIGNIACSLGEITLHAKPTIFKKIKLRTHENIGSGPIHLPEDELHTSSYWFSFADSVTNQWNKQQLQSALLGLSNVLVHIAPVYLMCDPFDIRVVPQIKAIYTNKPTIFFYDRYPGGIGLSKRLYEVHTDLLEQAYTLLTQCRCEAGCPACVGPVEEVGLQGKQLALQLIFGEETETMK</sequence>
<dbReference type="InterPro" id="IPR014001">
    <property type="entry name" value="Helicase_ATP-bd"/>
</dbReference>
<dbReference type="InterPro" id="IPR001650">
    <property type="entry name" value="Helicase_C-like"/>
</dbReference>
<organism evidence="5 6">
    <name type="scientific">Paenibacillus yanchengensis</name>
    <dbReference type="NCBI Taxonomy" id="2035833"/>
    <lineage>
        <taxon>Bacteria</taxon>
        <taxon>Bacillati</taxon>
        <taxon>Bacillota</taxon>
        <taxon>Bacilli</taxon>
        <taxon>Bacillales</taxon>
        <taxon>Paenibacillaceae</taxon>
        <taxon>Paenibacillus</taxon>
    </lineage>
</organism>
<dbReference type="PANTHER" id="PTHR47957:SF3">
    <property type="entry name" value="ATP-DEPENDENT HELICASE HRQ1"/>
    <property type="match status" value="1"/>
</dbReference>
<evidence type="ECO:0000259" key="3">
    <source>
        <dbReference type="PROSITE" id="PS51192"/>
    </source>
</evidence>
<dbReference type="Pfam" id="PF00270">
    <property type="entry name" value="DEAD"/>
    <property type="match status" value="1"/>
</dbReference>
<dbReference type="SUPFAM" id="SSF52540">
    <property type="entry name" value="P-loop containing nucleoside triphosphate hydrolases"/>
    <property type="match status" value="2"/>
</dbReference>
<dbReference type="Pfam" id="PF00271">
    <property type="entry name" value="Helicase_C"/>
    <property type="match status" value="1"/>
</dbReference>
<dbReference type="GO" id="GO:0004386">
    <property type="term" value="F:helicase activity"/>
    <property type="evidence" value="ECO:0007669"/>
    <property type="project" value="UniProtKB-KW"/>
</dbReference>
<feature type="domain" description="Helicase ATP-binding" evidence="3">
    <location>
        <begin position="72"/>
        <end position="252"/>
    </location>
</feature>
<dbReference type="Pfam" id="PF09369">
    <property type="entry name" value="MZB"/>
    <property type="match status" value="1"/>
</dbReference>
<keyword evidence="2" id="KW-0067">ATP-binding</keyword>
<keyword evidence="1" id="KW-0547">Nucleotide-binding</keyword>
<gene>
    <name evidence="5" type="ORF">ACFSJH_18760</name>
</gene>
<keyword evidence="6" id="KW-1185">Reference proteome</keyword>
<dbReference type="EC" id="3.6.4.-" evidence="5"/>
<dbReference type="Proteomes" id="UP001597362">
    <property type="component" value="Unassembled WGS sequence"/>
</dbReference>
<dbReference type="InterPro" id="IPR055227">
    <property type="entry name" value="HRQ1_WHD"/>
</dbReference>
<protein>
    <submittedName>
        <fullName evidence="5">DEAD/DEAH box helicase</fullName>
        <ecNumber evidence="5">3.6.4.-</ecNumber>
    </submittedName>
</protein>
<evidence type="ECO:0000313" key="5">
    <source>
        <dbReference type="EMBL" id="MFD2117776.1"/>
    </source>
</evidence>
<evidence type="ECO:0000256" key="1">
    <source>
        <dbReference type="ARBA" id="ARBA00022741"/>
    </source>
</evidence>
<evidence type="ECO:0000256" key="2">
    <source>
        <dbReference type="ARBA" id="ARBA00022840"/>
    </source>
</evidence>
<dbReference type="PROSITE" id="PS51192">
    <property type="entry name" value="HELICASE_ATP_BIND_1"/>
    <property type="match status" value="1"/>
</dbReference>
<evidence type="ECO:0000313" key="6">
    <source>
        <dbReference type="Proteomes" id="UP001597362"/>
    </source>
</evidence>
<keyword evidence="5" id="KW-0378">Hydrolase</keyword>
<reference evidence="6" key="1">
    <citation type="journal article" date="2019" name="Int. J. Syst. Evol. Microbiol.">
        <title>The Global Catalogue of Microorganisms (GCM) 10K type strain sequencing project: providing services to taxonomists for standard genome sequencing and annotation.</title>
        <authorList>
            <consortium name="The Broad Institute Genomics Platform"/>
            <consortium name="The Broad Institute Genome Sequencing Center for Infectious Disease"/>
            <person name="Wu L."/>
            <person name="Ma J."/>
        </authorList>
    </citation>
    <scope>NUCLEOTIDE SEQUENCE [LARGE SCALE GENOMIC DNA]</scope>
    <source>
        <strain evidence="6">GH52</strain>
    </source>
</reference>
<dbReference type="RefSeq" id="WP_377775044.1">
    <property type="nucleotide sequence ID" value="NZ_JBHUHO010000047.1"/>
</dbReference>
<dbReference type="InterPro" id="IPR018973">
    <property type="entry name" value="MZB"/>
</dbReference>
<feature type="domain" description="Helicase C-terminal" evidence="4">
    <location>
        <begin position="285"/>
        <end position="439"/>
    </location>
</feature>
<dbReference type="SMART" id="SM00490">
    <property type="entry name" value="HELICc"/>
    <property type="match status" value="1"/>
</dbReference>
<dbReference type="EMBL" id="JBHUHO010000047">
    <property type="protein sequence ID" value="MFD2117776.1"/>
    <property type="molecule type" value="Genomic_DNA"/>
</dbReference>
<dbReference type="Gene3D" id="3.40.50.300">
    <property type="entry name" value="P-loop containing nucleotide triphosphate hydrolases"/>
    <property type="match status" value="2"/>
</dbReference>
<proteinExistence type="predicted"/>